<protein>
    <submittedName>
        <fullName evidence="1">Ester cyclase</fullName>
    </submittedName>
</protein>
<dbReference type="RefSeq" id="WP_301663605.1">
    <property type="nucleotide sequence ID" value="NZ_VCYH01000003.1"/>
</dbReference>
<proteinExistence type="predicted"/>
<dbReference type="Proteomes" id="UP001168338">
    <property type="component" value="Unassembled WGS sequence"/>
</dbReference>
<dbReference type="PANTHER" id="PTHR38436:SF1">
    <property type="entry name" value="ESTER CYCLASE"/>
    <property type="match status" value="1"/>
</dbReference>
<comment type="caution">
    <text evidence="1">The sequence shown here is derived from an EMBL/GenBank/DDBJ whole genome shotgun (WGS) entry which is preliminary data.</text>
</comment>
<dbReference type="PANTHER" id="PTHR38436">
    <property type="entry name" value="POLYKETIDE CYCLASE SNOAL-LIKE DOMAIN"/>
    <property type="match status" value="1"/>
</dbReference>
<accession>A0ABT8M985</accession>
<sequence>MSPEESKAIVRRFIEAYNTRNLDVFDDLVAPDYVDHTHRQQGRENFRQLFTLAFEGFPDWHERIEDIIAEGDTVWVRVTATGTHTGEWSLSGVPLPPTGRKVTMRMVFIWRLENGRLAEGREVDEDLEFLRQLGVIEYTETGRRIFPEAVTPER</sequence>
<organism evidence="1 2">
    <name type="scientific">Methanoculleus frigidifontis</name>
    <dbReference type="NCBI Taxonomy" id="2584085"/>
    <lineage>
        <taxon>Archaea</taxon>
        <taxon>Methanobacteriati</taxon>
        <taxon>Methanobacteriota</taxon>
        <taxon>Stenosarchaea group</taxon>
        <taxon>Methanomicrobia</taxon>
        <taxon>Methanomicrobiales</taxon>
        <taxon>Methanomicrobiaceae</taxon>
        <taxon>Methanoculleus</taxon>
    </lineage>
</organism>
<evidence type="ECO:0000313" key="2">
    <source>
        <dbReference type="Proteomes" id="UP001168338"/>
    </source>
</evidence>
<keyword evidence="2" id="KW-1185">Reference proteome</keyword>
<reference evidence="1" key="1">
    <citation type="submission" date="2019-05" db="EMBL/GenBank/DDBJ databases">
        <title>Methanoculleus sp. FWC-SCC1, a methanogenic archaeon isolated from deep marine cold seep.</title>
        <authorList>
            <person name="Chen Y.-W."/>
            <person name="Chen S.-C."/>
            <person name="Teng N.-H."/>
            <person name="Lai M.-C."/>
        </authorList>
    </citation>
    <scope>NUCLEOTIDE SEQUENCE</scope>
    <source>
        <strain evidence="1">FWC-SCC1</strain>
    </source>
</reference>
<gene>
    <name evidence="1" type="ORF">FGU65_06305</name>
</gene>
<name>A0ABT8M985_9EURY</name>
<dbReference type="SUPFAM" id="SSF54427">
    <property type="entry name" value="NTF2-like"/>
    <property type="match status" value="1"/>
</dbReference>
<evidence type="ECO:0000313" key="1">
    <source>
        <dbReference type="EMBL" id="MDN7024502.1"/>
    </source>
</evidence>
<dbReference type="InterPro" id="IPR032710">
    <property type="entry name" value="NTF2-like_dom_sf"/>
</dbReference>
<dbReference type="Pfam" id="PF07366">
    <property type="entry name" value="SnoaL"/>
    <property type="match status" value="1"/>
</dbReference>
<dbReference type="EMBL" id="VCYH01000003">
    <property type="protein sequence ID" value="MDN7024502.1"/>
    <property type="molecule type" value="Genomic_DNA"/>
</dbReference>
<dbReference type="InterPro" id="IPR009959">
    <property type="entry name" value="Cyclase_SnoaL-like"/>
</dbReference>
<dbReference type="Gene3D" id="3.10.450.50">
    <property type="match status" value="1"/>
</dbReference>